<dbReference type="Proteomes" id="UP000292957">
    <property type="component" value="Unassembled WGS sequence"/>
</dbReference>
<evidence type="ECO:0000313" key="2">
    <source>
        <dbReference type="EMBL" id="TBU33258.1"/>
    </source>
</evidence>
<feature type="domain" description="SPX" evidence="1">
    <location>
        <begin position="1"/>
        <end position="189"/>
    </location>
</feature>
<reference evidence="2" key="1">
    <citation type="submission" date="2019-01" db="EMBL/GenBank/DDBJ databases">
        <title>Draft genome sequences of three monokaryotic isolates of the white-rot basidiomycete fungus Dichomitus squalens.</title>
        <authorList>
            <consortium name="DOE Joint Genome Institute"/>
            <person name="Lopez S.C."/>
            <person name="Andreopoulos B."/>
            <person name="Pangilinan J."/>
            <person name="Lipzen A."/>
            <person name="Riley R."/>
            <person name="Ahrendt S."/>
            <person name="Ng V."/>
            <person name="Barry K."/>
            <person name="Daum C."/>
            <person name="Grigoriev I.V."/>
            <person name="Hilden K.S."/>
            <person name="Makela M.R."/>
            <person name="de Vries R.P."/>
        </authorList>
    </citation>
    <scope>NUCLEOTIDE SEQUENCE [LARGE SCALE GENOMIC DNA]</scope>
    <source>
        <strain evidence="2">OM18370.1</strain>
    </source>
</reference>
<dbReference type="InterPro" id="IPR004331">
    <property type="entry name" value="SPX_dom"/>
</dbReference>
<dbReference type="EMBL" id="ML143392">
    <property type="protein sequence ID" value="TBU33258.1"/>
    <property type="molecule type" value="Genomic_DNA"/>
</dbReference>
<dbReference type="AlphaFoldDB" id="A0A4Q9N0E7"/>
<organism evidence="2">
    <name type="scientific">Dichomitus squalens</name>
    <dbReference type="NCBI Taxonomy" id="114155"/>
    <lineage>
        <taxon>Eukaryota</taxon>
        <taxon>Fungi</taxon>
        <taxon>Dikarya</taxon>
        <taxon>Basidiomycota</taxon>
        <taxon>Agaricomycotina</taxon>
        <taxon>Agaricomycetes</taxon>
        <taxon>Polyporales</taxon>
        <taxon>Polyporaceae</taxon>
        <taxon>Dichomitus</taxon>
    </lineage>
</organism>
<dbReference type="PROSITE" id="PS51382">
    <property type="entry name" value="SPX"/>
    <property type="match status" value="1"/>
</dbReference>
<protein>
    <recommendedName>
        <fullName evidence="1">SPX domain-containing protein</fullName>
    </recommendedName>
</protein>
<gene>
    <name evidence="2" type="ORF">BD311DRAFT_653214</name>
</gene>
<evidence type="ECO:0000259" key="1">
    <source>
        <dbReference type="PROSITE" id="PS51382"/>
    </source>
</evidence>
<proteinExistence type="predicted"/>
<name>A0A4Q9N0E7_9APHY</name>
<feature type="non-terminal residue" evidence="2">
    <location>
        <position position="1"/>
    </location>
</feature>
<sequence>EEPPLYAPLGQDHDRGSSFQAHRAAFFFKLERELEKINAFYLEKEAELKLRLETLLSKRRAAAMHVLPDASDDATKNHVEWSAVEEGFRLLERDIGKLQVDGRACATLCSILYMSLAFSLFSNSLRSTLWGFGKSSRSGTSVRDRPPRSYILRVRSRCSRYSTDRYVCIYNDLRFCSTNQVRAADLRVG</sequence>
<dbReference type="OrthoDB" id="1577640at2759"/>
<accession>A0A4Q9N0E7</accession>